<protein>
    <submittedName>
        <fullName evidence="1">Uncharacterized protein</fullName>
    </submittedName>
</protein>
<sequence>MLGGFPPSLNHGRRLCKIFRAEWRRQAAFYRDWLYASIFCDDDVRRAHQKWREHSRLLAFSTETFWRSVLDVLRPLASRKVTPSEDRLHTIVDADVPEEVRRILRLGPKFAVQPRKDAAELLSCVHDVAKLAPLEERESCVSQGVNVLLRGGQERTGVRIGRVAATLRDRRLCVLPADKEGGFVVLTQDPKREHRSVDEPLSASFHSGFFELSALFLEACFCFAAAAFLDSDLLQRLWSHLETGRESYEYAQPTVDADVRKERKLVDDICNQRAFAQHALVVHCLSKAYGFLQPRLAVDDVSFALRRGECLGLVGVLGTGKSTLLGVLGGELFPSSGDAYMSSLSLTRHYRQWMQSVGYVPYDWGLVDGLTGREMICVLATLRGVQDVPRTTACALRVVELAEPDAPIASYGAGAKTQLSLALALMSLPRVYLLDLPELDAPSRIVVRRVLELLRPTSSVVLTCEHLHHFEGRIECLGSLKDLSDKYCRGTTIVIYTYPDRKYDVDHQRFIAIEMIEHFPTCTLERCYEGQLEFRIAETQASLGEMFDRLLYIKRRRKFHLFYVSDTTMDQIFASLGRKHAGLQCTRVVSHVHLGATRVVAHVRRGEHDTSARHRATAGSTVERGVIPSSSARQQTTKSGPLNSGAILEQAVAMEAASLHD</sequence>
<accession>A0ACB8DIY3</accession>
<organism evidence="1 2">
    <name type="scientific">Dermacentor silvarum</name>
    <name type="common">Tick</name>
    <dbReference type="NCBI Taxonomy" id="543639"/>
    <lineage>
        <taxon>Eukaryota</taxon>
        <taxon>Metazoa</taxon>
        <taxon>Ecdysozoa</taxon>
        <taxon>Arthropoda</taxon>
        <taxon>Chelicerata</taxon>
        <taxon>Arachnida</taxon>
        <taxon>Acari</taxon>
        <taxon>Parasitiformes</taxon>
        <taxon>Ixodida</taxon>
        <taxon>Ixodoidea</taxon>
        <taxon>Ixodidae</taxon>
        <taxon>Rhipicephalinae</taxon>
        <taxon>Dermacentor</taxon>
    </lineage>
</organism>
<name>A0ACB8DIY3_DERSI</name>
<dbReference type="EMBL" id="CM023480">
    <property type="protein sequence ID" value="KAH7970546.1"/>
    <property type="molecule type" value="Genomic_DNA"/>
</dbReference>
<keyword evidence="2" id="KW-1185">Reference proteome</keyword>
<reference evidence="1" key="1">
    <citation type="submission" date="2020-05" db="EMBL/GenBank/DDBJ databases">
        <title>Large-scale comparative analyses of tick genomes elucidate their genetic diversity and vector capacities.</title>
        <authorList>
            <person name="Jia N."/>
            <person name="Wang J."/>
            <person name="Shi W."/>
            <person name="Du L."/>
            <person name="Sun Y."/>
            <person name="Zhan W."/>
            <person name="Jiang J."/>
            <person name="Wang Q."/>
            <person name="Zhang B."/>
            <person name="Ji P."/>
            <person name="Sakyi L.B."/>
            <person name="Cui X."/>
            <person name="Yuan T."/>
            <person name="Jiang B."/>
            <person name="Yang W."/>
            <person name="Lam T.T.-Y."/>
            <person name="Chang Q."/>
            <person name="Ding S."/>
            <person name="Wang X."/>
            <person name="Zhu J."/>
            <person name="Ruan X."/>
            <person name="Zhao L."/>
            <person name="Wei J."/>
            <person name="Que T."/>
            <person name="Du C."/>
            <person name="Cheng J."/>
            <person name="Dai P."/>
            <person name="Han X."/>
            <person name="Huang E."/>
            <person name="Gao Y."/>
            <person name="Liu J."/>
            <person name="Shao H."/>
            <person name="Ye R."/>
            <person name="Li L."/>
            <person name="Wei W."/>
            <person name="Wang X."/>
            <person name="Wang C."/>
            <person name="Yang T."/>
            <person name="Huo Q."/>
            <person name="Li W."/>
            <person name="Guo W."/>
            <person name="Chen H."/>
            <person name="Zhou L."/>
            <person name="Ni X."/>
            <person name="Tian J."/>
            <person name="Zhou Y."/>
            <person name="Sheng Y."/>
            <person name="Liu T."/>
            <person name="Pan Y."/>
            <person name="Xia L."/>
            <person name="Li J."/>
            <person name="Zhao F."/>
            <person name="Cao W."/>
        </authorList>
    </citation>
    <scope>NUCLEOTIDE SEQUENCE</scope>
    <source>
        <strain evidence="1">Dsil-2018</strain>
    </source>
</reference>
<dbReference type="Proteomes" id="UP000821865">
    <property type="component" value="Chromosome 11"/>
</dbReference>
<comment type="caution">
    <text evidence="1">The sequence shown here is derived from an EMBL/GenBank/DDBJ whole genome shotgun (WGS) entry which is preliminary data.</text>
</comment>
<evidence type="ECO:0000313" key="2">
    <source>
        <dbReference type="Proteomes" id="UP000821865"/>
    </source>
</evidence>
<proteinExistence type="predicted"/>
<gene>
    <name evidence="1" type="ORF">HPB49_010102</name>
</gene>
<evidence type="ECO:0000313" key="1">
    <source>
        <dbReference type="EMBL" id="KAH7970546.1"/>
    </source>
</evidence>